<reference evidence="1 2" key="1">
    <citation type="journal article" date="2018" name="Front. Plant Sci.">
        <title>Red Clover (Trifolium pratense) and Zigzag Clover (T. medium) - A Picture of Genomic Similarities and Differences.</title>
        <authorList>
            <person name="Dluhosova J."/>
            <person name="Istvanek J."/>
            <person name="Nedelnik J."/>
            <person name="Repkova J."/>
        </authorList>
    </citation>
    <scope>NUCLEOTIDE SEQUENCE [LARGE SCALE GENOMIC DNA]</scope>
    <source>
        <strain evidence="2">cv. 10/8</strain>
        <tissue evidence="1">Leaf</tissue>
    </source>
</reference>
<keyword evidence="2" id="KW-1185">Reference proteome</keyword>
<organism evidence="1 2">
    <name type="scientific">Trifolium medium</name>
    <dbReference type="NCBI Taxonomy" id="97028"/>
    <lineage>
        <taxon>Eukaryota</taxon>
        <taxon>Viridiplantae</taxon>
        <taxon>Streptophyta</taxon>
        <taxon>Embryophyta</taxon>
        <taxon>Tracheophyta</taxon>
        <taxon>Spermatophyta</taxon>
        <taxon>Magnoliopsida</taxon>
        <taxon>eudicotyledons</taxon>
        <taxon>Gunneridae</taxon>
        <taxon>Pentapetalae</taxon>
        <taxon>rosids</taxon>
        <taxon>fabids</taxon>
        <taxon>Fabales</taxon>
        <taxon>Fabaceae</taxon>
        <taxon>Papilionoideae</taxon>
        <taxon>50 kb inversion clade</taxon>
        <taxon>NPAAA clade</taxon>
        <taxon>Hologalegina</taxon>
        <taxon>IRL clade</taxon>
        <taxon>Trifolieae</taxon>
        <taxon>Trifolium</taxon>
    </lineage>
</organism>
<dbReference type="AlphaFoldDB" id="A0A392MC94"/>
<sequence length="132" mass="15234">MPKFQVEEIVTVVVHKNNTFSMPLQDVTDEVGHGNLHVTESVLQQNDEQVVTQKQTIVDEISDDGQEIIIVPETEITRVVNDDEFDEEVQNDLKVVKQLWANMAEHEKPFTPFVLRSRKKKDKQKVRSRPAI</sequence>
<dbReference type="Proteomes" id="UP000265520">
    <property type="component" value="Unassembled WGS sequence"/>
</dbReference>
<gene>
    <name evidence="1" type="ORF">A2U01_0005560</name>
</gene>
<evidence type="ECO:0000313" key="1">
    <source>
        <dbReference type="EMBL" id="MCH84725.1"/>
    </source>
</evidence>
<comment type="caution">
    <text evidence="1">The sequence shown here is derived from an EMBL/GenBank/DDBJ whole genome shotgun (WGS) entry which is preliminary data.</text>
</comment>
<protein>
    <submittedName>
        <fullName evidence="1">Uncharacterized protein</fullName>
    </submittedName>
</protein>
<evidence type="ECO:0000313" key="2">
    <source>
        <dbReference type="Proteomes" id="UP000265520"/>
    </source>
</evidence>
<accession>A0A392MC94</accession>
<dbReference type="EMBL" id="LXQA010007273">
    <property type="protein sequence ID" value="MCH84725.1"/>
    <property type="molecule type" value="Genomic_DNA"/>
</dbReference>
<name>A0A392MC94_9FABA</name>
<proteinExistence type="predicted"/>